<dbReference type="AlphaFoldDB" id="A0A5B7H9M3"/>
<gene>
    <name evidence="2" type="ORF">E2C01_061018</name>
</gene>
<evidence type="ECO:0000256" key="1">
    <source>
        <dbReference type="SAM" id="MobiDB-lite"/>
    </source>
</evidence>
<dbReference type="Proteomes" id="UP000324222">
    <property type="component" value="Unassembled WGS sequence"/>
</dbReference>
<feature type="compositionally biased region" description="Acidic residues" evidence="1">
    <location>
        <begin position="70"/>
        <end position="79"/>
    </location>
</feature>
<proteinExistence type="predicted"/>
<keyword evidence="3" id="KW-1185">Reference proteome</keyword>
<sequence>MKKKLRKVSIHFGSPPRKQSNLGTFLVPFPEGDSEAGFGLARMMMWGQAGVKMLGEEEDPNWNADTGPGWDEDEQSFRG</sequence>
<feature type="region of interest" description="Disordered" evidence="1">
    <location>
        <begin position="57"/>
        <end position="79"/>
    </location>
</feature>
<evidence type="ECO:0000313" key="3">
    <source>
        <dbReference type="Proteomes" id="UP000324222"/>
    </source>
</evidence>
<reference evidence="2 3" key="1">
    <citation type="submission" date="2019-05" db="EMBL/GenBank/DDBJ databases">
        <title>Another draft genome of Portunus trituberculatus and its Hox gene families provides insights of decapod evolution.</title>
        <authorList>
            <person name="Jeong J.-H."/>
            <person name="Song I."/>
            <person name="Kim S."/>
            <person name="Choi T."/>
            <person name="Kim D."/>
            <person name="Ryu S."/>
            <person name="Kim W."/>
        </authorList>
    </citation>
    <scope>NUCLEOTIDE SEQUENCE [LARGE SCALE GENOMIC DNA]</scope>
    <source>
        <tissue evidence="2">Muscle</tissue>
    </source>
</reference>
<name>A0A5B7H9M3_PORTR</name>
<organism evidence="2 3">
    <name type="scientific">Portunus trituberculatus</name>
    <name type="common">Swimming crab</name>
    <name type="synonym">Neptunus trituberculatus</name>
    <dbReference type="NCBI Taxonomy" id="210409"/>
    <lineage>
        <taxon>Eukaryota</taxon>
        <taxon>Metazoa</taxon>
        <taxon>Ecdysozoa</taxon>
        <taxon>Arthropoda</taxon>
        <taxon>Crustacea</taxon>
        <taxon>Multicrustacea</taxon>
        <taxon>Malacostraca</taxon>
        <taxon>Eumalacostraca</taxon>
        <taxon>Eucarida</taxon>
        <taxon>Decapoda</taxon>
        <taxon>Pleocyemata</taxon>
        <taxon>Brachyura</taxon>
        <taxon>Eubrachyura</taxon>
        <taxon>Portunoidea</taxon>
        <taxon>Portunidae</taxon>
        <taxon>Portuninae</taxon>
        <taxon>Portunus</taxon>
    </lineage>
</organism>
<evidence type="ECO:0000313" key="2">
    <source>
        <dbReference type="EMBL" id="MPC66863.1"/>
    </source>
</evidence>
<protein>
    <submittedName>
        <fullName evidence="2">Uncharacterized protein</fullName>
    </submittedName>
</protein>
<accession>A0A5B7H9M3</accession>
<comment type="caution">
    <text evidence="2">The sequence shown here is derived from an EMBL/GenBank/DDBJ whole genome shotgun (WGS) entry which is preliminary data.</text>
</comment>
<dbReference type="EMBL" id="VSRR010025425">
    <property type="protein sequence ID" value="MPC66863.1"/>
    <property type="molecule type" value="Genomic_DNA"/>
</dbReference>